<organism evidence="2 3">
    <name type="scientific">Pseudallescheria apiosperma</name>
    <name type="common">Scedosporium apiospermum</name>
    <dbReference type="NCBI Taxonomy" id="563466"/>
    <lineage>
        <taxon>Eukaryota</taxon>
        <taxon>Fungi</taxon>
        <taxon>Dikarya</taxon>
        <taxon>Ascomycota</taxon>
        <taxon>Pezizomycotina</taxon>
        <taxon>Sordariomycetes</taxon>
        <taxon>Hypocreomycetidae</taxon>
        <taxon>Microascales</taxon>
        <taxon>Microascaceae</taxon>
        <taxon>Scedosporium</taxon>
    </lineage>
</organism>
<protein>
    <recommendedName>
        <fullName evidence="1">Globin-sensor domain-containing protein</fullName>
    </recommendedName>
</protein>
<feature type="domain" description="Globin-sensor" evidence="1">
    <location>
        <begin position="18"/>
        <end position="196"/>
    </location>
</feature>
<dbReference type="InterPro" id="IPR012292">
    <property type="entry name" value="Globin/Proto"/>
</dbReference>
<dbReference type="VEuPathDB" id="FungiDB:SAPIO_CDS7423"/>
<dbReference type="Pfam" id="PF11563">
    <property type="entry name" value="Protoglobin"/>
    <property type="match status" value="1"/>
</dbReference>
<evidence type="ECO:0000313" key="2">
    <source>
        <dbReference type="EMBL" id="KEZ41319.1"/>
    </source>
</evidence>
<evidence type="ECO:0000313" key="3">
    <source>
        <dbReference type="Proteomes" id="UP000028545"/>
    </source>
</evidence>
<gene>
    <name evidence="2" type="ORF">SAPIO_CDS7423</name>
</gene>
<proteinExistence type="predicted"/>
<dbReference type="Gene3D" id="1.10.490.10">
    <property type="entry name" value="Globins"/>
    <property type="match status" value="1"/>
</dbReference>
<name>A0A084G1V7_PSEDA</name>
<dbReference type="KEGG" id="sapo:SAPIO_CDS7423"/>
<sequence length="251" mass="28400">MTTTTEHIDRKSLYTSLEARIDYLHRFLDFNDSDVAALAFGSKFVKDIIPAVVHIVYRKLLQFDITARAFEIRDTRSEEPLQTILEDGSPELQRRKTFLNSYLHKICSDQSQLAFWQWLDQVGAMHVGLRRKNPLHVEYIHISATLCLIQSVLVEGILSHHGFPMSKRIAMVKAINKVIWIQNDLFAKWYVRDGEEFSEEAAESAATTVEKLNSSSQPNLKQHAPSTAAPACPFTGMAKAMKELSVGEGAH</sequence>
<dbReference type="OMA" id="FAKYYCN"/>
<accession>A0A084G1V7</accession>
<dbReference type="EMBL" id="JOWA01000110">
    <property type="protein sequence ID" value="KEZ41319.1"/>
    <property type="molecule type" value="Genomic_DNA"/>
</dbReference>
<evidence type="ECO:0000259" key="1">
    <source>
        <dbReference type="Pfam" id="PF11563"/>
    </source>
</evidence>
<dbReference type="Proteomes" id="UP000028545">
    <property type="component" value="Unassembled WGS sequence"/>
</dbReference>
<comment type="caution">
    <text evidence="2">The sequence shown here is derived from an EMBL/GenBank/DDBJ whole genome shotgun (WGS) entry which is preliminary data.</text>
</comment>
<dbReference type="PANTHER" id="PTHR42071">
    <property type="entry name" value="PROTOGLOBIN DOMAIN-CONTAINING PROTEIN"/>
    <property type="match status" value="1"/>
</dbReference>
<dbReference type="HOGENOM" id="CLU_063074_0_0_1"/>
<dbReference type="GO" id="GO:0019825">
    <property type="term" value="F:oxygen binding"/>
    <property type="evidence" value="ECO:0007669"/>
    <property type="project" value="InterPro"/>
</dbReference>
<dbReference type="OrthoDB" id="10027058at2759"/>
<dbReference type="GeneID" id="27726495"/>
<dbReference type="RefSeq" id="XP_016641118.1">
    <property type="nucleotide sequence ID" value="XM_016789291.1"/>
</dbReference>
<dbReference type="InterPro" id="IPR044398">
    <property type="entry name" value="Globin-sensor_dom"/>
</dbReference>
<dbReference type="GO" id="GO:0020037">
    <property type="term" value="F:heme binding"/>
    <property type="evidence" value="ECO:0007669"/>
    <property type="project" value="InterPro"/>
</dbReference>
<keyword evidence="3" id="KW-1185">Reference proteome</keyword>
<dbReference type="AlphaFoldDB" id="A0A084G1V7"/>
<reference evidence="2 3" key="1">
    <citation type="journal article" date="2014" name="Genome Announc.">
        <title>Draft genome sequence of the pathogenic fungus Scedosporium apiospermum.</title>
        <authorList>
            <person name="Vandeputte P."/>
            <person name="Ghamrawi S."/>
            <person name="Rechenmann M."/>
            <person name="Iltis A."/>
            <person name="Giraud S."/>
            <person name="Fleury M."/>
            <person name="Thornton C."/>
            <person name="Delhaes L."/>
            <person name="Meyer W."/>
            <person name="Papon N."/>
            <person name="Bouchara J.P."/>
        </authorList>
    </citation>
    <scope>NUCLEOTIDE SEQUENCE [LARGE SCALE GENOMIC DNA]</scope>
    <source>
        <strain evidence="2 3">IHEM 14462</strain>
    </source>
</reference>
<dbReference type="PANTHER" id="PTHR42071:SF1">
    <property type="entry name" value="GLOBIN-SENSOR DOMAIN-CONTAINING PROTEIN"/>
    <property type="match status" value="1"/>
</dbReference>